<evidence type="ECO:0000313" key="2">
    <source>
        <dbReference type="Proteomes" id="UP001647509"/>
    </source>
</evidence>
<accession>A0ACC5U9P7</accession>
<name>A0ACC5U9P7_9FLAO</name>
<protein>
    <submittedName>
        <fullName evidence="1">RagB/SusD family nutrient uptake outer membrane protein</fullName>
    </submittedName>
</protein>
<reference evidence="1" key="1">
    <citation type="submission" date="2021-05" db="EMBL/GenBank/DDBJ databases">
        <title>Draft genomes of bacteria isolated from model marine particles.</title>
        <authorList>
            <person name="Datta M.S."/>
            <person name="Schwartzman J.A."/>
            <person name="Enke T.N."/>
            <person name="Saavedra J."/>
            <person name="Cermak N."/>
            <person name="Cordero O.X."/>
        </authorList>
    </citation>
    <scope>NUCLEOTIDE SEQUENCE</scope>
    <source>
        <strain evidence="1">I2M19</strain>
    </source>
</reference>
<gene>
    <name evidence="1" type="ORF">KO493_09435</name>
</gene>
<organism evidence="1 2">
    <name type="scientific">Pseudotamlana agarivorans</name>
    <dbReference type="NCBI Taxonomy" id="481183"/>
    <lineage>
        <taxon>Bacteria</taxon>
        <taxon>Pseudomonadati</taxon>
        <taxon>Bacteroidota</taxon>
        <taxon>Flavobacteriia</taxon>
        <taxon>Flavobacteriales</taxon>
        <taxon>Flavobacteriaceae</taxon>
        <taxon>Pseudotamlana</taxon>
    </lineage>
</organism>
<dbReference type="EMBL" id="JAHKPD010000013">
    <property type="protein sequence ID" value="MBU2950920.1"/>
    <property type="molecule type" value="Genomic_DNA"/>
</dbReference>
<dbReference type="Proteomes" id="UP001647509">
    <property type="component" value="Unassembled WGS sequence"/>
</dbReference>
<evidence type="ECO:0000313" key="1">
    <source>
        <dbReference type="EMBL" id="MBU2950920.1"/>
    </source>
</evidence>
<sequence length="643" mass="72480">MRKNIKKIKYGIASLLIGIMFACDSYVDVVPDNLATIDIAFNSRVNAEKFFYTLYGYMPSHAQIETNPAIFGGDELWSIPSVVTETSGLDLALGLQSVASPKFDYWTNQNFGIQNLFIALRDCNIFLENIYQPRDMTEFERSRWIAEAKFLKAYYHFWLLRQYGAIPTIKENIDVSSGVDVVRVERDKADETIAYIVSLLDEAILDLPPAITSTTSELGRVTQPIAASIKAKILAWSASPLMNGNTAYANWVNSDGEPYINQTFDHGKWELAAEACREAVNLSLAGGHSLYKSSGVTNTGIQVSDSTRTKLSIRGAVSEPWNSELIWGLFYDNADGNAGFQAHSYGIAKPGLSGNDLARARPNWAPTLRIAELFYSDNGVPIEEDTSFDYFDRYSTTTASDDYKYYIEPGYTTAKLHFNREPRFHADLFFDGGKVYGQGQFDDKSLYTFKNKAGELGGKNGPFNYSITGYLPKKMSGIYDELIVGSFPKVVYPFPIIRLADMYLLLAECSNEAFGPSQEVYDNLDVVRERAGLEGVVSSWAAHSKIPAKPTSKDGLREIIHQERLIELTFEGHRFWDLRRWLKAQRMLNNSDIKGWNVEGETNETYYQIQTLRQTKFSFKDHFWPISEADIISNPNLTQSPGW</sequence>
<comment type="caution">
    <text evidence="1">The sequence shown here is derived from an EMBL/GenBank/DDBJ whole genome shotgun (WGS) entry which is preliminary data.</text>
</comment>
<proteinExistence type="predicted"/>
<keyword evidence="2" id="KW-1185">Reference proteome</keyword>